<organism evidence="1">
    <name type="scientific">Mycobacterium sp. (strain KMS)</name>
    <dbReference type="NCBI Taxonomy" id="189918"/>
    <lineage>
        <taxon>Bacteria</taxon>
        <taxon>Bacillati</taxon>
        <taxon>Actinomycetota</taxon>
        <taxon>Actinomycetes</taxon>
        <taxon>Mycobacteriales</taxon>
        <taxon>Mycobacteriaceae</taxon>
        <taxon>Mycobacterium</taxon>
    </lineage>
</organism>
<proteinExistence type="predicted"/>
<dbReference type="SUPFAM" id="SSF47413">
    <property type="entry name" value="lambda repressor-like DNA-binding domains"/>
    <property type="match status" value="1"/>
</dbReference>
<dbReference type="InterPro" id="IPR001387">
    <property type="entry name" value="Cro/C1-type_HTH"/>
</dbReference>
<protein>
    <submittedName>
        <fullName evidence="1">Putative transcriptional regulator, XRE family</fullName>
    </submittedName>
</protein>
<dbReference type="CDD" id="cd00093">
    <property type="entry name" value="HTH_XRE"/>
    <property type="match status" value="1"/>
</dbReference>
<name>A1UPL2_MYCSK</name>
<dbReference type="Gene3D" id="1.10.260.40">
    <property type="entry name" value="lambda repressor-like DNA-binding domains"/>
    <property type="match status" value="1"/>
</dbReference>
<accession>A1UPL2</accession>
<geneLocation type="plasmid" evidence="1">
    <name>pMKMS01</name>
</geneLocation>
<dbReference type="HOGENOM" id="CLU_064274_0_0_11"/>
<dbReference type="EMBL" id="CP000519">
    <property type="protein sequence ID" value="ABL94770.1"/>
    <property type="molecule type" value="Genomic_DNA"/>
</dbReference>
<dbReference type="GO" id="GO:0003677">
    <property type="term" value="F:DNA binding"/>
    <property type="evidence" value="ECO:0007669"/>
    <property type="project" value="InterPro"/>
</dbReference>
<keyword evidence="1" id="KW-0614">Plasmid</keyword>
<gene>
    <name evidence="1" type="ordered locus">Mkms_5587</name>
</gene>
<dbReference type="KEGG" id="mkm:Mkms_5587"/>
<evidence type="ECO:0000313" key="1">
    <source>
        <dbReference type="EMBL" id="ABL94770.1"/>
    </source>
</evidence>
<dbReference type="AlphaFoldDB" id="A1UPL2"/>
<sequence>MVCQSQPVSVSAFFTGIGPGCASCCSETVITAGYTGAVEDGGVDDGIARAGAAVAARRRELGISQRELARQRVITAPALIHFEKGRSWPRERTRHTLEELLQWPAGTIARIRAGGTADEVAAPPPDGSENAALVVDALKLALARFATAIDDLPPASSPDFANRASTILADLRKLEALAARAMRHSQGSPAEVVKSLGLIRGRYDDLMLKTAAHPDASSGQRLYAARRRANLSAGEAAAVGGLSAELVETAEAGKPLDPPSAARVEALIAELVGP</sequence>
<dbReference type="InterPro" id="IPR010982">
    <property type="entry name" value="Lambda_DNA-bd_dom_sf"/>
</dbReference>
<reference evidence="1" key="1">
    <citation type="submission" date="2006-12" db="EMBL/GenBank/DDBJ databases">
        <title>Complete sequence of plasmid pMKMS01 of Mycobacterium sp. KMS.</title>
        <authorList>
            <consortium name="US DOE Joint Genome Institute"/>
            <person name="Copeland A."/>
            <person name="Lucas S."/>
            <person name="Lapidus A."/>
            <person name="Barry K."/>
            <person name="Detter J.C."/>
            <person name="Glavina del Rio T."/>
            <person name="Hammon N."/>
            <person name="Israni S."/>
            <person name="Dalin E."/>
            <person name="Tice H."/>
            <person name="Pitluck S."/>
            <person name="Kiss H."/>
            <person name="Brettin T."/>
            <person name="Bruce D."/>
            <person name="Han C."/>
            <person name="Tapia R."/>
            <person name="Gilna P."/>
            <person name="Schmutz J."/>
            <person name="Larimer F."/>
            <person name="Land M."/>
            <person name="Hauser L."/>
            <person name="Kyrpides N."/>
            <person name="Mikhailova N."/>
            <person name="Miller C.D."/>
            <person name="Richardson P."/>
        </authorList>
    </citation>
    <scope>NUCLEOTIDE SEQUENCE [LARGE SCALE GENOMIC DNA]</scope>
    <source>
        <strain evidence="1">KMS</strain>
        <plasmid evidence="1">pMKMS01</plasmid>
    </source>
</reference>